<protein>
    <submittedName>
        <fullName evidence="1">Uncharacterized protein</fullName>
    </submittedName>
</protein>
<sequence length="243" mass="27021">MDFSENCNCKYGTEVQSAHFGSSKPQISLHTVIIYYKDHEDSSLKTMPCCSIANDIQHDPVAICVHLEPLMGEVKTLMPTIRYHFSERRHGKGAPDGIGGCLKRTADTLIGQGKDIHNFETFVNELNKNIRKIKIHAIDTTIISEIDKILPEDLATFKGTMKIHEVAWTNEKPSILQTRELSCLQCSPGESCLHYGLVGSEFGSFRSDISSIKGVALQLLENELNISTESDLIDKTKIEAISV</sequence>
<gene>
    <name evidence="1" type="ORF">ILUMI_27441</name>
</gene>
<comment type="caution">
    <text evidence="1">The sequence shown here is derived from an EMBL/GenBank/DDBJ whole genome shotgun (WGS) entry which is preliminary data.</text>
</comment>
<dbReference type="PANTHER" id="PTHR46601:SF1">
    <property type="entry name" value="ADF-H DOMAIN-CONTAINING PROTEIN"/>
    <property type="match status" value="1"/>
</dbReference>
<dbReference type="OrthoDB" id="6754553at2759"/>
<accession>A0A8K0C7X6</accession>
<dbReference type="EMBL" id="VTPC01091298">
    <property type="protein sequence ID" value="KAF2878725.1"/>
    <property type="molecule type" value="Genomic_DNA"/>
</dbReference>
<keyword evidence="2" id="KW-1185">Reference proteome</keyword>
<proteinExistence type="predicted"/>
<organism evidence="1 2">
    <name type="scientific">Ignelater luminosus</name>
    <name type="common">Cucubano</name>
    <name type="synonym">Pyrophorus luminosus</name>
    <dbReference type="NCBI Taxonomy" id="2038154"/>
    <lineage>
        <taxon>Eukaryota</taxon>
        <taxon>Metazoa</taxon>
        <taxon>Ecdysozoa</taxon>
        <taxon>Arthropoda</taxon>
        <taxon>Hexapoda</taxon>
        <taxon>Insecta</taxon>
        <taxon>Pterygota</taxon>
        <taxon>Neoptera</taxon>
        <taxon>Endopterygota</taxon>
        <taxon>Coleoptera</taxon>
        <taxon>Polyphaga</taxon>
        <taxon>Elateriformia</taxon>
        <taxon>Elateroidea</taxon>
        <taxon>Elateridae</taxon>
        <taxon>Agrypninae</taxon>
        <taxon>Pyrophorini</taxon>
        <taxon>Ignelater</taxon>
    </lineage>
</organism>
<dbReference type="Proteomes" id="UP000801492">
    <property type="component" value="Unassembled WGS sequence"/>
</dbReference>
<dbReference type="AlphaFoldDB" id="A0A8K0C7X6"/>
<evidence type="ECO:0000313" key="2">
    <source>
        <dbReference type="Proteomes" id="UP000801492"/>
    </source>
</evidence>
<name>A0A8K0C7X6_IGNLU</name>
<dbReference type="PANTHER" id="PTHR46601">
    <property type="entry name" value="ULP_PROTEASE DOMAIN-CONTAINING PROTEIN"/>
    <property type="match status" value="1"/>
</dbReference>
<evidence type="ECO:0000313" key="1">
    <source>
        <dbReference type="EMBL" id="KAF2878725.1"/>
    </source>
</evidence>
<reference evidence="1" key="1">
    <citation type="submission" date="2019-08" db="EMBL/GenBank/DDBJ databases">
        <title>The genome of the North American firefly Photinus pyralis.</title>
        <authorList>
            <consortium name="Photinus pyralis genome working group"/>
            <person name="Fallon T.R."/>
            <person name="Sander Lower S.E."/>
            <person name="Weng J.-K."/>
        </authorList>
    </citation>
    <scope>NUCLEOTIDE SEQUENCE</scope>
    <source>
        <strain evidence="1">TRF0915ILg1</strain>
        <tissue evidence="1">Whole body</tissue>
    </source>
</reference>